<dbReference type="AlphaFoldDB" id="A0A3P7RSK3"/>
<dbReference type="PRINTS" id="PR00038">
    <property type="entry name" value="HTHLUXR"/>
</dbReference>
<dbReference type="InterPro" id="IPR016032">
    <property type="entry name" value="Sig_transdc_resp-reg_C-effctor"/>
</dbReference>
<protein>
    <recommendedName>
        <fullName evidence="4">HTH luxR-type domain-containing protein</fullName>
    </recommendedName>
</protein>
<evidence type="ECO:0000256" key="3">
    <source>
        <dbReference type="ARBA" id="ARBA00023163"/>
    </source>
</evidence>
<evidence type="ECO:0000259" key="4">
    <source>
        <dbReference type="PROSITE" id="PS50043"/>
    </source>
</evidence>
<evidence type="ECO:0000256" key="2">
    <source>
        <dbReference type="ARBA" id="ARBA00023125"/>
    </source>
</evidence>
<proteinExistence type="predicted"/>
<feature type="domain" description="HTH luxR-type" evidence="4">
    <location>
        <begin position="1"/>
        <end position="63"/>
    </location>
</feature>
<dbReference type="PANTHER" id="PTHR44688:SF16">
    <property type="entry name" value="DNA-BINDING TRANSCRIPTIONAL ACTIVATOR DEVR_DOSR"/>
    <property type="match status" value="1"/>
</dbReference>
<gene>
    <name evidence="5" type="ORF">PATL70BA_0154</name>
</gene>
<dbReference type="InterPro" id="IPR000792">
    <property type="entry name" value="Tscrpt_reg_LuxR_C"/>
</dbReference>
<sequence length="65" mass="7446">MKNNISEQQKEILKLTAKGLINEAIAYELNVSENTIKYHKKRIFKILNVSSMAEALSFAYENSII</sequence>
<dbReference type="Proteomes" id="UP000279029">
    <property type="component" value="Chromosome"/>
</dbReference>
<dbReference type="Pfam" id="PF00196">
    <property type="entry name" value="GerE"/>
    <property type="match status" value="1"/>
</dbReference>
<dbReference type="SUPFAM" id="SSF46894">
    <property type="entry name" value="C-terminal effector domain of the bipartite response regulators"/>
    <property type="match status" value="1"/>
</dbReference>
<keyword evidence="3" id="KW-0804">Transcription</keyword>
<dbReference type="Gene3D" id="1.10.10.10">
    <property type="entry name" value="Winged helix-like DNA-binding domain superfamily/Winged helix DNA-binding domain"/>
    <property type="match status" value="1"/>
</dbReference>
<accession>A0A3P7RSK3</accession>
<keyword evidence="6" id="KW-1185">Reference proteome</keyword>
<dbReference type="PANTHER" id="PTHR44688">
    <property type="entry name" value="DNA-BINDING TRANSCRIPTIONAL ACTIVATOR DEVR_DOSR"/>
    <property type="match status" value="1"/>
</dbReference>
<organism evidence="5 6">
    <name type="scientific">Petrocella atlantisensis</name>
    <dbReference type="NCBI Taxonomy" id="2173034"/>
    <lineage>
        <taxon>Bacteria</taxon>
        <taxon>Bacillati</taxon>
        <taxon>Bacillota</taxon>
        <taxon>Clostridia</taxon>
        <taxon>Lachnospirales</taxon>
        <taxon>Vallitaleaceae</taxon>
        <taxon>Petrocella</taxon>
    </lineage>
</organism>
<evidence type="ECO:0000256" key="1">
    <source>
        <dbReference type="ARBA" id="ARBA00023015"/>
    </source>
</evidence>
<dbReference type="RefSeq" id="WP_172596039.1">
    <property type="nucleotide sequence ID" value="NZ_LR130778.1"/>
</dbReference>
<dbReference type="PROSITE" id="PS50043">
    <property type="entry name" value="HTH_LUXR_2"/>
    <property type="match status" value="1"/>
</dbReference>
<dbReference type="InterPro" id="IPR036388">
    <property type="entry name" value="WH-like_DNA-bd_sf"/>
</dbReference>
<keyword evidence="1" id="KW-0805">Transcription regulation</keyword>
<dbReference type="GO" id="GO:0006355">
    <property type="term" value="P:regulation of DNA-templated transcription"/>
    <property type="evidence" value="ECO:0007669"/>
    <property type="project" value="InterPro"/>
</dbReference>
<reference evidence="5 6" key="1">
    <citation type="submission" date="2018-09" db="EMBL/GenBank/DDBJ databases">
        <authorList>
            <person name="Postec A."/>
        </authorList>
    </citation>
    <scope>NUCLEOTIDE SEQUENCE [LARGE SCALE GENOMIC DNA]</scope>
    <source>
        <strain evidence="5">70B-A</strain>
    </source>
</reference>
<evidence type="ECO:0000313" key="5">
    <source>
        <dbReference type="EMBL" id="VDN45996.1"/>
    </source>
</evidence>
<dbReference type="SMART" id="SM00421">
    <property type="entry name" value="HTH_LUXR"/>
    <property type="match status" value="1"/>
</dbReference>
<evidence type="ECO:0000313" key="6">
    <source>
        <dbReference type="Proteomes" id="UP000279029"/>
    </source>
</evidence>
<dbReference type="CDD" id="cd06170">
    <property type="entry name" value="LuxR_C_like"/>
    <property type="match status" value="1"/>
</dbReference>
<dbReference type="EMBL" id="LR130778">
    <property type="protein sequence ID" value="VDN45996.1"/>
    <property type="molecule type" value="Genomic_DNA"/>
</dbReference>
<dbReference type="KEGG" id="cbar:PATL70BA_0154"/>
<keyword evidence="2" id="KW-0238">DNA-binding</keyword>
<dbReference type="GO" id="GO:0003677">
    <property type="term" value="F:DNA binding"/>
    <property type="evidence" value="ECO:0007669"/>
    <property type="project" value="UniProtKB-KW"/>
</dbReference>
<name>A0A3P7RSK3_9FIRM</name>